<gene>
    <name evidence="12" type="ORF">CY34DRAFT_22597</name>
</gene>
<reference evidence="13" key="2">
    <citation type="submission" date="2015-01" db="EMBL/GenBank/DDBJ databases">
        <title>Evolutionary Origins and Diversification of the Mycorrhizal Mutualists.</title>
        <authorList>
            <consortium name="DOE Joint Genome Institute"/>
            <consortium name="Mycorrhizal Genomics Consortium"/>
            <person name="Kohler A."/>
            <person name="Kuo A."/>
            <person name="Nagy L.G."/>
            <person name="Floudas D."/>
            <person name="Copeland A."/>
            <person name="Barry K.W."/>
            <person name="Cichocki N."/>
            <person name="Veneault-Fourrey C."/>
            <person name="LaButti K."/>
            <person name="Lindquist E.A."/>
            <person name="Lipzen A."/>
            <person name="Lundell T."/>
            <person name="Morin E."/>
            <person name="Murat C."/>
            <person name="Riley R."/>
            <person name="Ohm R."/>
            <person name="Sun H."/>
            <person name="Tunlid A."/>
            <person name="Henrissat B."/>
            <person name="Grigoriev I.V."/>
            <person name="Hibbett D.S."/>
            <person name="Martin F."/>
        </authorList>
    </citation>
    <scope>NUCLEOTIDE SEQUENCE [LARGE SCALE GENOMIC DNA]</scope>
    <source>
        <strain evidence="13">UH-Slu-Lm8-n1</strain>
    </source>
</reference>
<evidence type="ECO:0000256" key="10">
    <source>
        <dbReference type="HAMAP-Rule" id="MF_03064"/>
    </source>
</evidence>
<evidence type="ECO:0000256" key="6">
    <source>
        <dbReference type="ARBA" id="ARBA00022989"/>
    </source>
</evidence>
<dbReference type="EMBL" id="KN835175">
    <property type="protein sequence ID" value="KIK45273.1"/>
    <property type="molecule type" value="Genomic_DNA"/>
</dbReference>
<keyword evidence="8 10" id="KW-0472">Membrane</keyword>
<keyword evidence="4 10" id="KW-0677">Repeat</keyword>
<comment type="catalytic activity">
    <reaction evidence="9 10">
        <text>glycine(in) = glycine(out)</text>
        <dbReference type="Rhea" id="RHEA:70715"/>
        <dbReference type="ChEBI" id="CHEBI:57305"/>
    </reaction>
</comment>
<dbReference type="Gene3D" id="1.50.40.10">
    <property type="entry name" value="Mitochondrial carrier domain"/>
    <property type="match status" value="1"/>
</dbReference>
<comment type="function">
    <text evidence="10">Mitochondrial glycine transporter that imports glycine into the mitochondrial matrix. Plays an important role in providing glycine for the first enzymatic step in heme biosynthesis, the condensation of glycine with succinyl-CoA to produce 5-aminolevulinate (ALA) in the miochondrial matrix.</text>
</comment>
<dbReference type="GO" id="GO:0015187">
    <property type="term" value="F:glycine transmembrane transporter activity"/>
    <property type="evidence" value="ECO:0007669"/>
    <property type="project" value="UniProtKB-UniRule"/>
</dbReference>
<evidence type="ECO:0000256" key="4">
    <source>
        <dbReference type="ARBA" id="ARBA00022737"/>
    </source>
</evidence>
<keyword evidence="13" id="KW-1185">Reference proteome</keyword>
<dbReference type="PRINTS" id="PR00926">
    <property type="entry name" value="MITOCARRIER"/>
</dbReference>
<keyword evidence="5 10" id="KW-0999">Mitochondrion inner membrane</keyword>
<accession>A0A0D0BQ86</accession>
<dbReference type="OrthoDB" id="1924968at2759"/>
<keyword evidence="2 10" id="KW-0813">Transport</keyword>
<dbReference type="Proteomes" id="UP000054485">
    <property type="component" value="Unassembled WGS sequence"/>
</dbReference>
<dbReference type="InterPro" id="IPR023395">
    <property type="entry name" value="MCP_dom_sf"/>
</dbReference>
<evidence type="ECO:0000256" key="8">
    <source>
        <dbReference type="ARBA" id="ARBA00023136"/>
    </source>
</evidence>
<keyword evidence="3 10" id="KW-0812">Transmembrane</keyword>
<proteinExistence type="inferred from homology"/>
<evidence type="ECO:0000313" key="13">
    <source>
        <dbReference type="Proteomes" id="UP000054485"/>
    </source>
</evidence>
<dbReference type="InterPro" id="IPR030847">
    <property type="entry name" value="Hem25/SLC25A38"/>
</dbReference>
<dbReference type="AlphaFoldDB" id="A0A0D0BQ86"/>
<dbReference type="InterPro" id="IPR018108">
    <property type="entry name" value="MCP_transmembrane"/>
</dbReference>
<evidence type="ECO:0000256" key="1">
    <source>
        <dbReference type="ARBA" id="ARBA00004225"/>
    </source>
</evidence>
<dbReference type="GO" id="GO:0005743">
    <property type="term" value="C:mitochondrial inner membrane"/>
    <property type="evidence" value="ECO:0007669"/>
    <property type="project" value="UniProtKB-SubCell"/>
</dbReference>
<dbReference type="GO" id="GO:1904983">
    <property type="term" value="P:glycine import into mitochondrion"/>
    <property type="evidence" value="ECO:0007669"/>
    <property type="project" value="UniProtKB-UniRule"/>
</dbReference>
<dbReference type="FunCoup" id="A0A0D0BQ86">
    <property type="interactions" value="170"/>
</dbReference>
<comment type="subcellular location">
    <subcellularLocation>
        <location evidence="10">Mitochondrion inner membrane</location>
        <topology evidence="10">Multi-pass membrane protein</topology>
    </subcellularLocation>
    <subcellularLocation>
        <location evidence="1">Mitochondrion membrane</location>
        <topology evidence="1">Multi-pass membrane protein</topology>
    </subcellularLocation>
</comment>
<feature type="repeat" description="Solcar" evidence="11">
    <location>
        <begin position="114"/>
        <end position="197"/>
    </location>
</feature>
<evidence type="ECO:0000256" key="11">
    <source>
        <dbReference type="PROSITE-ProRule" id="PRU00282"/>
    </source>
</evidence>
<dbReference type="STRING" id="930992.A0A0D0BQ86"/>
<dbReference type="SUPFAM" id="SSF103506">
    <property type="entry name" value="Mitochondrial carrier"/>
    <property type="match status" value="1"/>
</dbReference>
<reference evidence="12 13" key="1">
    <citation type="submission" date="2014-04" db="EMBL/GenBank/DDBJ databases">
        <authorList>
            <consortium name="DOE Joint Genome Institute"/>
            <person name="Kuo A."/>
            <person name="Ruytinx J."/>
            <person name="Rineau F."/>
            <person name="Colpaert J."/>
            <person name="Kohler A."/>
            <person name="Nagy L.G."/>
            <person name="Floudas D."/>
            <person name="Copeland A."/>
            <person name="Barry K.W."/>
            <person name="Cichocki N."/>
            <person name="Veneault-Fourrey C."/>
            <person name="LaButti K."/>
            <person name="Lindquist E.A."/>
            <person name="Lipzen A."/>
            <person name="Lundell T."/>
            <person name="Morin E."/>
            <person name="Murat C."/>
            <person name="Sun H."/>
            <person name="Tunlid A."/>
            <person name="Henrissat B."/>
            <person name="Grigoriev I.V."/>
            <person name="Hibbett D.S."/>
            <person name="Martin F."/>
            <person name="Nordberg H.P."/>
            <person name="Cantor M.N."/>
            <person name="Hua S.X."/>
        </authorList>
    </citation>
    <scope>NUCLEOTIDE SEQUENCE [LARGE SCALE GENOMIC DNA]</scope>
    <source>
        <strain evidence="12 13">UH-Slu-Lm8-n1</strain>
    </source>
</reference>
<dbReference type="Pfam" id="PF00153">
    <property type="entry name" value="Mito_carr"/>
    <property type="match status" value="3"/>
</dbReference>
<evidence type="ECO:0000256" key="3">
    <source>
        <dbReference type="ARBA" id="ARBA00022692"/>
    </source>
</evidence>
<feature type="repeat" description="Solcar" evidence="11">
    <location>
        <begin position="206"/>
        <end position="291"/>
    </location>
</feature>
<dbReference type="PANTHER" id="PTHR46181:SF3">
    <property type="entry name" value="MITOCHONDRIAL GLYCINE TRANSPORTER"/>
    <property type="match status" value="1"/>
</dbReference>
<comment type="similarity">
    <text evidence="10">Belongs to the mitochondrial carrier (TC 2.A.29) family. SLC25A38 subfamily.</text>
</comment>
<evidence type="ECO:0000256" key="2">
    <source>
        <dbReference type="ARBA" id="ARBA00022448"/>
    </source>
</evidence>
<keyword evidence="7 10" id="KW-0496">Mitochondrion</keyword>
<evidence type="ECO:0000313" key="12">
    <source>
        <dbReference type="EMBL" id="KIK45273.1"/>
    </source>
</evidence>
<dbReference type="HOGENOM" id="CLU_015166_0_3_1"/>
<feature type="repeat" description="Solcar" evidence="11">
    <location>
        <begin position="4"/>
        <end position="89"/>
    </location>
</feature>
<dbReference type="PANTHER" id="PTHR46181">
    <property type="entry name" value="MITOCHONDRIAL GLYCINE TRANSPORTER"/>
    <property type="match status" value="1"/>
</dbReference>
<dbReference type="InterPro" id="IPR002067">
    <property type="entry name" value="MCP"/>
</dbReference>
<name>A0A0D0BQ86_9AGAM</name>
<organism evidence="12 13">
    <name type="scientific">Suillus luteus UH-Slu-Lm8-n1</name>
    <dbReference type="NCBI Taxonomy" id="930992"/>
    <lineage>
        <taxon>Eukaryota</taxon>
        <taxon>Fungi</taxon>
        <taxon>Dikarya</taxon>
        <taxon>Basidiomycota</taxon>
        <taxon>Agaricomycotina</taxon>
        <taxon>Agaricomycetes</taxon>
        <taxon>Agaricomycetidae</taxon>
        <taxon>Boletales</taxon>
        <taxon>Suillineae</taxon>
        <taxon>Suillaceae</taxon>
        <taxon>Suillus</taxon>
    </lineage>
</organism>
<protein>
    <recommendedName>
        <fullName evidence="10">Mitochondrial glycine transporter</fullName>
    </recommendedName>
    <alternativeName>
        <fullName evidence="10">Solute carrier family 25 member 38 homolog</fullName>
    </alternativeName>
</protein>
<evidence type="ECO:0000256" key="5">
    <source>
        <dbReference type="ARBA" id="ARBA00022792"/>
    </source>
</evidence>
<dbReference type="HAMAP" id="MF_03064">
    <property type="entry name" value="SLC25A38"/>
    <property type="match status" value="1"/>
</dbReference>
<evidence type="ECO:0000256" key="7">
    <source>
        <dbReference type="ARBA" id="ARBA00023128"/>
    </source>
</evidence>
<keyword evidence="6 10" id="KW-1133">Transmembrane helix</keyword>
<sequence>MKNAAVGQHLLSGALSGFAGAILLQPLDLLKTRIQQGDSVNTTIIWCTTKDILRNEGIKGLWTGTSATLVRNVPGVALYFTSLTYLRSIMAKSPYFSAHQQHSRDSSKTVLPKLSSQGNLIAGATARVGVGLILNPFSILKARFESELYAYRSLSASLLSISRMGPSELMRGFVASSLRDAPYAGLFVVIYESIKRETTYFIPTAYAAGIHSFSAASAGAIATMATHPFDVVKTKMQVRSEDRYRGFTTTVMRIFEQRGAAGFFDGASLRMSRKILSSAIGWAVFEGMLLFMQT</sequence>
<dbReference type="InParanoid" id="A0A0D0BQ86"/>
<evidence type="ECO:0000256" key="9">
    <source>
        <dbReference type="ARBA" id="ARBA00034060"/>
    </source>
</evidence>
<dbReference type="PROSITE" id="PS50920">
    <property type="entry name" value="SOLCAR"/>
    <property type="match status" value="3"/>
</dbReference>